<protein>
    <submittedName>
        <fullName evidence="2">Uncharacterized protein</fullName>
    </submittedName>
</protein>
<organism evidence="1 2">
    <name type="scientific">Steinernema glaseri</name>
    <dbReference type="NCBI Taxonomy" id="37863"/>
    <lineage>
        <taxon>Eukaryota</taxon>
        <taxon>Metazoa</taxon>
        <taxon>Ecdysozoa</taxon>
        <taxon>Nematoda</taxon>
        <taxon>Chromadorea</taxon>
        <taxon>Rhabditida</taxon>
        <taxon>Tylenchina</taxon>
        <taxon>Panagrolaimomorpha</taxon>
        <taxon>Strongyloidoidea</taxon>
        <taxon>Steinernematidae</taxon>
        <taxon>Steinernema</taxon>
    </lineage>
</organism>
<reference evidence="2" key="1">
    <citation type="submission" date="2016-11" db="UniProtKB">
        <authorList>
            <consortium name="WormBaseParasite"/>
        </authorList>
    </citation>
    <scope>IDENTIFICATION</scope>
</reference>
<evidence type="ECO:0000313" key="2">
    <source>
        <dbReference type="WBParaSite" id="L893_g20554.t1"/>
    </source>
</evidence>
<sequence length="170" mass="18519">MGNLTEDYDGSHGENVKCSTKCFFPRRVAEVNSGSIDWTDQRSALPEVPRILESDRDSTPISATDGGLYPSRPLIPISTIDEATWGAPVMNPYHVTVPLAAHLIPQKRAEPPATFAPRSFHWNKSINQFAAPRSSLAGLMMLLFHVPLATVSAPRRILSPSPPSSFNAAI</sequence>
<keyword evidence="1" id="KW-1185">Reference proteome</keyword>
<dbReference type="AlphaFoldDB" id="A0A1I7YWY8"/>
<proteinExistence type="predicted"/>
<dbReference type="Proteomes" id="UP000095287">
    <property type="component" value="Unplaced"/>
</dbReference>
<name>A0A1I7YWY8_9BILA</name>
<dbReference type="WBParaSite" id="L893_g20554.t1">
    <property type="protein sequence ID" value="L893_g20554.t1"/>
    <property type="gene ID" value="L893_g20554"/>
</dbReference>
<evidence type="ECO:0000313" key="1">
    <source>
        <dbReference type="Proteomes" id="UP000095287"/>
    </source>
</evidence>
<accession>A0A1I7YWY8</accession>